<sequence length="184" mass="20830">MPTKRTTTTTTKKVEEVNPTEEIVVEETPVDVEEDFNLEKKVTVRSIAEWTTGFQRIETNGDVTIPPNGTVRLSRGEIISQVQNGNLLFTGIDGQGSHATLYIEDKPTRIEADFETETSPQNVINKERIDDLFAIKSIKDFESALHSMVVTRAEKYAIMGFIRKGNFNDYNKVRAVEDYTKLQV</sequence>
<name>A0A8S5SV15_9CAUD</name>
<evidence type="ECO:0000313" key="1">
    <source>
        <dbReference type="EMBL" id="DAF54885.1"/>
    </source>
</evidence>
<accession>A0A8S5SV15</accession>
<organism evidence="1">
    <name type="scientific">Siphoviridae sp. ctqPo10</name>
    <dbReference type="NCBI Taxonomy" id="2827948"/>
    <lineage>
        <taxon>Viruses</taxon>
        <taxon>Duplodnaviria</taxon>
        <taxon>Heunggongvirae</taxon>
        <taxon>Uroviricota</taxon>
        <taxon>Caudoviricetes</taxon>
    </lineage>
</organism>
<proteinExistence type="predicted"/>
<reference evidence="1" key="1">
    <citation type="journal article" date="2021" name="Proc. Natl. Acad. Sci. U.S.A.">
        <title>A Catalog of Tens of Thousands of Viruses from Human Metagenomes Reveals Hidden Associations with Chronic Diseases.</title>
        <authorList>
            <person name="Tisza M.J."/>
            <person name="Buck C.B."/>
        </authorList>
    </citation>
    <scope>NUCLEOTIDE SEQUENCE</scope>
    <source>
        <strain evidence="1">CtqPo10</strain>
    </source>
</reference>
<protein>
    <submittedName>
        <fullName evidence="1">Uncharacterized protein</fullName>
    </submittedName>
</protein>
<dbReference type="EMBL" id="BK032682">
    <property type="protein sequence ID" value="DAF54885.1"/>
    <property type="molecule type" value="Genomic_DNA"/>
</dbReference>